<protein>
    <recommendedName>
        <fullName evidence="2">RBR-type E3 ubiquitin transferase</fullName>
        <ecNumber evidence="2">2.3.2.31</ecNumber>
    </recommendedName>
</protein>
<evidence type="ECO:0000256" key="8">
    <source>
        <dbReference type="ARBA" id="ARBA00022833"/>
    </source>
</evidence>
<dbReference type="Gene3D" id="1.20.120.1750">
    <property type="match status" value="1"/>
</dbReference>
<evidence type="ECO:0000256" key="5">
    <source>
        <dbReference type="ARBA" id="ARBA00022737"/>
    </source>
</evidence>
<dbReference type="GO" id="GO:0016567">
    <property type="term" value="P:protein ubiquitination"/>
    <property type="evidence" value="ECO:0007669"/>
    <property type="project" value="InterPro"/>
</dbReference>
<dbReference type="GO" id="GO:0008270">
    <property type="term" value="F:zinc ion binding"/>
    <property type="evidence" value="ECO:0007669"/>
    <property type="project" value="UniProtKB-KW"/>
</dbReference>
<dbReference type="CDD" id="cd20346">
    <property type="entry name" value="BRcat_RBR_ANKIB1"/>
    <property type="match status" value="1"/>
</dbReference>
<evidence type="ECO:0000259" key="11">
    <source>
        <dbReference type="PROSITE" id="PS50089"/>
    </source>
</evidence>
<dbReference type="AlphaFoldDB" id="A0A9W8ARK8"/>
<gene>
    <name evidence="13" type="ORF">IWQ62_001752</name>
</gene>
<dbReference type="PROSITE" id="PS50089">
    <property type="entry name" value="ZF_RING_2"/>
    <property type="match status" value="1"/>
</dbReference>
<dbReference type="PROSITE" id="PS00518">
    <property type="entry name" value="ZF_RING_1"/>
    <property type="match status" value="2"/>
</dbReference>
<name>A0A9W8ARK8_9FUNG</name>
<keyword evidence="3" id="KW-0808">Transferase</keyword>
<feature type="compositionally biased region" description="Acidic residues" evidence="10">
    <location>
        <begin position="28"/>
        <end position="39"/>
    </location>
</feature>
<accession>A0A9W8ARK8</accession>
<dbReference type="EMBL" id="JANBPY010000311">
    <property type="protein sequence ID" value="KAJ1967598.1"/>
    <property type="molecule type" value="Genomic_DNA"/>
</dbReference>
<dbReference type="FunFam" id="3.30.40.10:FF:000019">
    <property type="entry name" value="RBR-type E3 ubiquitin transferase"/>
    <property type="match status" value="1"/>
</dbReference>
<dbReference type="SMART" id="SM00647">
    <property type="entry name" value="IBR"/>
    <property type="match status" value="2"/>
</dbReference>
<feature type="domain" description="RING-type" evidence="12">
    <location>
        <begin position="196"/>
        <end position="410"/>
    </location>
</feature>
<dbReference type="EC" id="2.3.2.31" evidence="2"/>
<dbReference type="Pfam" id="PF22191">
    <property type="entry name" value="IBR_1"/>
    <property type="match status" value="1"/>
</dbReference>
<comment type="caution">
    <text evidence="13">The sequence shown here is derived from an EMBL/GenBank/DDBJ whole genome shotgun (WGS) entry which is preliminary data.</text>
</comment>
<dbReference type="Proteomes" id="UP001150925">
    <property type="component" value="Unassembled WGS sequence"/>
</dbReference>
<feature type="compositionally biased region" description="Polar residues" evidence="10">
    <location>
        <begin position="1"/>
        <end position="11"/>
    </location>
</feature>
<keyword evidence="6 9" id="KW-0863">Zinc-finger</keyword>
<sequence length="578" mass="66977">MPVTDSTAFHNNDNDQLDGMDMSATGSDYDDDFLMSDPYDPEEYDGVEDDGFYDEIGGQGLFTAEGTKGLEERRPLYQVEYETHSESELVQLQKEEAAKVSGVFGIPMSHATMMLRSMKWNKERFFERFTENPEKVQLEAGIVTLEEAAQRRVTPEVKQYFADRRVRAVESNVQYPDWEELSPEAQTQRNLVEFIPDALCEICFSGDPSVPTYALPCRHRYCIDCYREYLTHKIWDEGLSARIQCPEFQCPIIVGEPVVEMLVSSADFSRYRNLLLRSYVSENDTMRWCPAPGCEYIIECHTPQSALLSTVPTVRCRCGHAFCFGCGLDDHQPCLCILARKWLKKCSDESETSTWISVNTQECPKCQAVIEKNGGCNHMTCRKCQHEFCWVCLGPWSQHGRAWYNCNRYDENASKQARSAQEKSREALTRYLHYQTRYANHERSADLDRDMYRKTERKMELMQQASSLSWIEVQFLRDAADTLIQCRMTLKWTYAFAFYLARNNMTELFEDNQRDLEMATEQLSEFLESPINPDTISTLRQQVLDKTAYVASRRKVVLEDTARGFAEDRWDFNVSLTE</sequence>
<keyword evidence="4" id="KW-0479">Metal-binding</keyword>
<evidence type="ECO:0000256" key="7">
    <source>
        <dbReference type="ARBA" id="ARBA00022786"/>
    </source>
</evidence>
<dbReference type="SUPFAM" id="SSF57850">
    <property type="entry name" value="RING/U-box"/>
    <property type="match status" value="3"/>
</dbReference>
<dbReference type="InterPro" id="IPR045840">
    <property type="entry name" value="Ariadne"/>
</dbReference>
<evidence type="ECO:0000313" key="14">
    <source>
        <dbReference type="Proteomes" id="UP001150925"/>
    </source>
</evidence>
<evidence type="ECO:0000256" key="1">
    <source>
        <dbReference type="ARBA" id="ARBA00001798"/>
    </source>
</evidence>
<keyword evidence="5" id="KW-0677">Repeat</keyword>
<evidence type="ECO:0000256" key="3">
    <source>
        <dbReference type="ARBA" id="ARBA00022679"/>
    </source>
</evidence>
<dbReference type="PANTHER" id="PTHR11685">
    <property type="entry name" value="RBR FAMILY RING FINGER AND IBR DOMAIN-CONTAINING"/>
    <property type="match status" value="1"/>
</dbReference>
<evidence type="ECO:0000256" key="6">
    <source>
        <dbReference type="ARBA" id="ARBA00022771"/>
    </source>
</evidence>
<evidence type="ECO:0000256" key="2">
    <source>
        <dbReference type="ARBA" id="ARBA00012251"/>
    </source>
</evidence>
<feature type="region of interest" description="Disordered" evidence="10">
    <location>
        <begin position="1"/>
        <end position="39"/>
    </location>
</feature>
<dbReference type="InterPro" id="IPR001841">
    <property type="entry name" value="Znf_RING"/>
</dbReference>
<comment type="catalytic activity">
    <reaction evidence="1">
        <text>[E2 ubiquitin-conjugating enzyme]-S-ubiquitinyl-L-cysteine + [acceptor protein]-L-lysine = [E2 ubiquitin-conjugating enzyme]-L-cysteine + [acceptor protein]-N(6)-ubiquitinyl-L-lysine.</text>
        <dbReference type="EC" id="2.3.2.31"/>
    </reaction>
</comment>
<keyword evidence="14" id="KW-1185">Reference proteome</keyword>
<feature type="domain" description="RING-type" evidence="11">
    <location>
        <begin position="200"/>
        <end position="246"/>
    </location>
</feature>
<evidence type="ECO:0000313" key="13">
    <source>
        <dbReference type="EMBL" id="KAJ1967598.1"/>
    </source>
</evidence>
<dbReference type="Pfam" id="PF01485">
    <property type="entry name" value="IBR"/>
    <property type="match status" value="1"/>
</dbReference>
<proteinExistence type="predicted"/>
<dbReference type="InterPro" id="IPR044066">
    <property type="entry name" value="TRIAD_supradom"/>
</dbReference>
<evidence type="ECO:0000256" key="9">
    <source>
        <dbReference type="PROSITE-ProRule" id="PRU00175"/>
    </source>
</evidence>
<keyword evidence="7" id="KW-0833">Ubl conjugation pathway</keyword>
<evidence type="ECO:0000256" key="10">
    <source>
        <dbReference type="SAM" id="MobiDB-lite"/>
    </source>
</evidence>
<dbReference type="PROSITE" id="PS51873">
    <property type="entry name" value="TRIAD"/>
    <property type="match status" value="1"/>
</dbReference>
<dbReference type="InterPro" id="IPR031127">
    <property type="entry name" value="E3_UB_ligase_RBR"/>
</dbReference>
<dbReference type="Pfam" id="PF00097">
    <property type="entry name" value="zf-C3HC4"/>
    <property type="match status" value="1"/>
</dbReference>
<evidence type="ECO:0000259" key="12">
    <source>
        <dbReference type="PROSITE" id="PS51873"/>
    </source>
</evidence>
<dbReference type="FunFam" id="1.20.120.1750:FF:000007">
    <property type="entry name" value="RBR-type E3 ubiquitin transferase"/>
    <property type="match status" value="1"/>
</dbReference>
<dbReference type="Gene3D" id="3.30.40.10">
    <property type="entry name" value="Zinc/RING finger domain, C3HC4 (zinc finger)"/>
    <property type="match status" value="1"/>
</dbReference>
<dbReference type="OrthoDB" id="10009520at2759"/>
<reference evidence="13" key="1">
    <citation type="submission" date="2022-07" db="EMBL/GenBank/DDBJ databases">
        <title>Phylogenomic reconstructions and comparative analyses of Kickxellomycotina fungi.</title>
        <authorList>
            <person name="Reynolds N.K."/>
            <person name="Stajich J.E."/>
            <person name="Barry K."/>
            <person name="Grigoriev I.V."/>
            <person name="Crous P."/>
            <person name="Smith M.E."/>
        </authorList>
    </citation>
    <scope>NUCLEOTIDE SEQUENCE</scope>
    <source>
        <strain evidence="13">RSA 1196</strain>
    </source>
</reference>
<dbReference type="Pfam" id="PF19422">
    <property type="entry name" value="Ariadne"/>
    <property type="match status" value="1"/>
</dbReference>
<dbReference type="InterPro" id="IPR013083">
    <property type="entry name" value="Znf_RING/FYVE/PHD"/>
</dbReference>
<dbReference type="Pfam" id="PF21235">
    <property type="entry name" value="UBA_ARI1"/>
    <property type="match status" value="1"/>
</dbReference>
<dbReference type="InterPro" id="IPR002867">
    <property type="entry name" value="IBR_dom"/>
</dbReference>
<dbReference type="InterPro" id="IPR018957">
    <property type="entry name" value="Znf_C3HC4_RING-type"/>
</dbReference>
<dbReference type="InterPro" id="IPR017907">
    <property type="entry name" value="Znf_RING_CS"/>
</dbReference>
<dbReference type="GO" id="GO:0061630">
    <property type="term" value="F:ubiquitin protein ligase activity"/>
    <property type="evidence" value="ECO:0007669"/>
    <property type="project" value="UniProtKB-EC"/>
</dbReference>
<dbReference type="SMART" id="SM00184">
    <property type="entry name" value="RING"/>
    <property type="match status" value="3"/>
</dbReference>
<dbReference type="CDD" id="cd20356">
    <property type="entry name" value="Rcat_RBR_HHARI-like"/>
    <property type="match status" value="1"/>
</dbReference>
<keyword evidence="8" id="KW-0862">Zinc</keyword>
<organism evidence="13 14">
    <name type="scientific">Dispira parvispora</name>
    <dbReference type="NCBI Taxonomy" id="1520584"/>
    <lineage>
        <taxon>Eukaryota</taxon>
        <taxon>Fungi</taxon>
        <taxon>Fungi incertae sedis</taxon>
        <taxon>Zoopagomycota</taxon>
        <taxon>Kickxellomycotina</taxon>
        <taxon>Dimargaritomycetes</taxon>
        <taxon>Dimargaritales</taxon>
        <taxon>Dimargaritaceae</taxon>
        <taxon>Dispira</taxon>
    </lineage>
</organism>
<dbReference type="InterPro" id="IPR048962">
    <property type="entry name" value="ARIH1-like_UBL"/>
</dbReference>
<evidence type="ECO:0000256" key="4">
    <source>
        <dbReference type="ARBA" id="ARBA00022723"/>
    </source>
</evidence>